<dbReference type="GO" id="GO:0016746">
    <property type="term" value="F:acyltransferase activity"/>
    <property type="evidence" value="ECO:0007669"/>
    <property type="project" value="InterPro"/>
</dbReference>
<evidence type="ECO:0000259" key="1">
    <source>
        <dbReference type="PROSITE" id="PS52004"/>
    </source>
</evidence>
<feature type="non-terminal residue" evidence="2">
    <location>
        <position position="229"/>
    </location>
</feature>
<dbReference type="Gene3D" id="3.40.47.10">
    <property type="match status" value="1"/>
</dbReference>
<evidence type="ECO:0000313" key="3">
    <source>
        <dbReference type="Proteomes" id="UP000076962"/>
    </source>
</evidence>
<reference evidence="2 3" key="1">
    <citation type="submission" date="2016-05" db="EMBL/GenBank/DDBJ databases">
        <title>Single-cell genome of chain-forming Candidatus Thiomargarita nelsonii and comparison to other large sulfur-oxidizing bacteria.</title>
        <authorList>
            <person name="Winkel M."/>
            <person name="Salman V."/>
            <person name="Woyke T."/>
            <person name="Schulz-Vogt H."/>
            <person name="Richter M."/>
            <person name="Flood B."/>
            <person name="Bailey J."/>
            <person name="Amann R."/>
            <person name="Mussmann M."/>
        </authorList>
    </citation>
    <scope>NUCLEOTIDE SEQUENCE [LARGE SCALE GENOMIC DNA]</scope>
    <source>
        <strain evidence="2 3">THI036</strain>
    </source>
</reference>
<dbReference type="Gene3D" id="3.40.366.10">
    <property type="entry name" value="Malonyl-Coenzyme A Acyl Carrier Protein, domain 2"/>
    <property type="match status" value="1"/>
</dbReference>
<dbReference type="EMBL" id="LUTY01001761">
    <property type="protein sequence ID" value="OAD21261.1"/>
    <property type="molecule type" value="Genomic_DNA"/>
</dbReference>
<dbReference type="PROSITE" id="PS52004">
    <property type="entry name" value="KS3_2"/>
    <property type="match status" value="1"/>
</dbReference>
<feature type="domain" description="Ketosynthase family 3 (KS3)" evidence="1">
    <location>
        <begin position="1"/>
        <end position="87"/>
    </location>
</feature>
<dbReference type="SUPFAM" id="SSF53901">
    <property type="entry name" value="Thiolase-like"/>
    <property type="match status" value="1"/>
</dbReference>
<gene>
    <name evidence="2" type="ORF">THIOM_002977</name>
</gene>
<dbReference type="Proteomes" id="UP000076962">
    <property type="component" value="Unassembled WGS sequence"/>
</dbReference>
<dbReference type="InterPro" id="IPR016039">
    <property type="entry name" value="Thiolase-like"/>
</dbReference>
<dbReference type="InterPro" id="IPR032821">
    <property type="entry name" value="PKS_assoc"/>
</dbReference>
<dbReference type="InterPro" id="IPR014031">
    <property type="entry name" value="Ketoacyl_synth_C"/>
</dbReference>
<dbReference type="InterPro" id="IPR020841">
    <property type="entry name" value="PKS_Beta-ketoAc_synthase_dom"/>
</dbReference>
<dbReference type="PANTHER" id="PTHR43074">
    <property type="entry name" value="OMEGA-3 POLYUNSATURATED FATTY ACID SYNTHASE PFAB-RELATED"/>
    <property type="match status" value="1"/>
</dbReference>
<dbReference type="SUPFAM" id="SSF52151">
    <property type="entry name" value="FabD/lysophospholipase-like"/>
    <property type="match status" value="1"/>
</dbReference>
<dbReference type="PANTHER" id="PTHR43074:SF1">
    <property type="entry name" value="BETA-KETOACYL SYNTHASE FAMILY PROTEIN-RELATED"/>
    <property type="match status" value="1"/>
</dbReference>
<evidence type="ECO:0000313" key="2">
    <source>
        <dbReference type="EMBL" id="OAD21261.1"/>
    </source>
</evidence>
<dbReference type="InterPro" id="IPR016035">
    <property type="entry name" value="Acyl_Trfase/lysoPLipase"/>
</dbReference>
<dbReference type="AlphaFoldDB" id="A0A176RZN6"/>
<feature type="non-terminal residue" evidence="2">
    <location>
        <position position="1"/>
    </location>
</feature>
<organism evidence="2 3">
    <name type="scientific">Candidatus Thiomargarita nelsonii</name>
    <dbReference type="NCBI Taxonomy" id="1003181"/>
    <lineage>
        <taxon>Bacteria</taxon>
        <taxon>Pseudomonadati</taxon>
        <taxon>Pseudomonadota</taxon>
        <taxon>Gammaproteobacteria</taxon>
        <taxon>Thiotrichales</taxon>
        <taxon>Thiotrichaceae</taxon>
        <taxon>Thiomargarita</taxon>
    </lineage>
</organism>
<dbReference type="InterPro" id="IPR001227">
    <property type="entry name" value="Ac_transferase_dom_sf"/>
</dbReference>
<dbReference type="Pfam" id="PF02801">
    <property type="entry name" value="Ketoacyl-synt_C"/>
    <property type="match status" value="1"/>
</dbReference>
<protein>
    <submittedName>
        <fullName evidence="2">Polyketide-type polyunsaturated fatty acid synthase, PfaA</fullName>
    </submittedName>
</protein>
<accession>A0A176RZN6</accession>
<dbReference type="Pfam" id="PF16197">
    <property type="entry name" value="KAsynt_C_assoc"/>
    <property type="match status" value="1"/>
</dbReference>
<sequence>SVGSVKSQIGHTKCAAGIGGLIKTTLALYNRVLPPTINIKTPNPFYHPEGSPFVLEATARPWLQSKRAAAVSAFGFGGTNFHAVISSYNDEPVQSGLKQWSAELFVFRGQDRNEARELIDKLAAQLVTDIPLRLRDFAYTTAISGSGAVQVAFVALDIDELKRKLEQARQFKAESETIFVAQENVPTDRLAFLFPGQGSQRVGMFSELFTLFPTFQELLRQGESWSNIL</sequence>
<name>A0A176RZN6_9GAMM</name>
<dbReference type="InterPro" id="IPR052568">
    <property type="entry name" value="PKS-FAS_Synthase"/>
</dbReference>
<proteinExistence type="predicted"/>
<keyword evidence="3" id="KW-1185">Reference proteome</keyword>
<comment type="caution">
    <text evidence="2">The sequence shown here is derived from an EMBL/GenBank/DDBJ whole genome shotgun (WGS) entry which is preliminary data.</text>
</comment>